<keyword evidence="2" id="KW-1185">Reference proteome</keyword>
<reference evidence="1 2" key="1">
    <citation type="submission" date="2022-01" db="EMBL/GenBank/DDBJ databases">
        <title>Whole genome-based taxonomy of the Shewanellaceae.</title>
        <authorList>
            <person name="Martin-Rodriguez A.J."/>
        </authorList>
    </citation>
    <scope>NUCLEOTIDE SEQUENCE [LARGE SCALE GENOMIC DNA]</scope>
    <source>
        <strain evidence="1 2">DSM 17177</strain>
    </source>
</reference>
<evidence type="ECO:0000313" key="2">
    <source>
        <dbReference type="Proteomes" id="UP001203423"/>
    </source>
</evidence>
<comment type="caution">
    <text evidence="1">The sequence shown here is derived from an EMBL/GenBank/DDBJ whole genome shotgun (WGS) entry which is preliminary data.</text>
</comment>
<protein>
    <submittedName>
        <fullName evidence="1">Uncharacterized protein</fullName>
    </submittedName>
</protein>
<dbReference type="EMBL" id="JAKIKS010000005">
    <property type="protein sequence ID" value="MCL1123363.1"/>
    <property type="molecule type" value="Genomic_DNA"/>
</dbReference>
<gene>
    <name evidence="1" type="ORF">L2764_02415</name>
</gene>
<sequence>MTLMILNHINAINDDMNQNKAITDIFDGSGNTILVGNNRYNVSINETMASFEVIRDGWQDKNIVARFFTAIMDLVDRGFSAETRTDQLTSYLNTQFRACLDTVPEDPAVKAALQGLPKTPADHIVEHRREVMPLANLSLIEQQNTQNVEPAIPQFAQRGGFSLEMNAPVGQDVELMGCSIQTFSATIRKIIDPDKQRALTVTVDQPEIGQLTIEVKDRHDPDFVMRLNISQDPQQGSVMSVEHIRLLDRNQGQGIMSEIINKTLLKCPKINVFNFIAGDSVGAYAWPKYGAVPTALPQVMDNMRFIALMLAEQKFYSAEADETLRAFFESEAESIYSRNIAYLSGHELRVFIRDNLEEEAGDEEDVLDHYMFAKFCAEFNIDDPESLDDEDIERYREIFWAKYQDEFDHFTPEFKTQLVNESVAAMSAAIDVKLASVDVEYTAFKAKIEALVASPNAENFWTMVDEDLPISAEDIQGVQRQLFQRIQKLQVELDTDQRPLSNEESQQLRNTIELLRGLMSGNVAPAVLEHDRVYDENGNPDDGTIKLGKIAILGVGEYEASMPLRDSHGRRTATAERMINYSVRNMSGLERMLANRKFNQLLPP</sequence>
<proteinExistence type="predicted"/>
<organism evidence="1 2">
    <name type="scientific">Shewanella surugensis</name>
    <dbReference type="NCBI Taxonomy" id="212020"/>
    <lineage>
        <taxon>Bacteria</taxon>
        <taxon>Pseudomonadati</taxon>
        <taxon>Pseudomonadota</taxon>
        <taxon>Gammaproteobacteria</taxon>
        <taxon>Alteromonadales</taxon>
        <taxon>Shewanellaceae</taxon>
        <taxon>Shewanella</taxon>
    </lineage>
</organism>
<dbReference type="Proteomes" id="UP001203423">
    <property type="component" value="Unassembled WGS sequence"/>
</dbReference>
<accession>A0ABT0L6Q3</accession>
<dbReference type="RefSeq" id="WP_248938651.1">
    <property type="nucleotide sequence ID" value="NZ_JAKIKS010000005.1"/>
</dbReference>
<evidence type="ECO:0000313" key="1">
    <source>
        <dbReference type="EMBL" id="MCL1123363.1"/>
    </source>
</evidence>
<name>A0ABT0L6Q3_9GAMM</name>